<dbReference type="EMBL" id="BJVY01000007">
    <property type="protein sequence ID" value="GEL70007.1"/>
    <property type="molecule type" value="Genomic_DNA"/>
</dbReference>
<evidence type="ECO:0000313" key="4">
    <source>
        <dbReference type="EMBL" id="SDD50347.1"/>
    </source>
</evidence>
<accession>A0A511H8Y9</accession>
<dbReference type="CDD" id="cd19095">
    <property type="entry name" value="AKR_PA4992-like"/>
    <property type="match status" value="1"/>
</dbReference>
<dbReference type="InterPro" id="IPR053135">
    <property type="entry name" value="AKR2_Oxidoreductase"/>
</dbReference>
<reference evidence="4 5" key="1">
    <citation type="submission" date="2016-10" db="EMBL/GenBank/DDBJ databases">
        <authorList>
            <person name="Varghese N."/>
            <person name="Submissions S."/>
        </authorList>
    </citation>
    <scope>NUCLEOTIDE SEQUENCE [LARGE SCALE GENOMIC DNA]</scope>
    <source>
        <strain evidence="4 5">DSM 2260</strain>
    </source>
</reference>
<evidence type="ECO:0000313" key="3">
    <source>
        <dbReference type="EMBL" id="GEL70007.1"/>
    </source>
</evidence>
<organism evidence="3 6">
    <name type="scientific">Myxococcus virescens</name>
    <dbReference type="NCBI Taxonomy" id="83456"/>
    <lineage>
        <taxon>Bacteria</taxon>
        <taxon>Pseudomonadati</taxon>
        <taxon>Myxococcota</taxon>
        <taxon>Myxococcia</taxon>
        <taxon>Myxococcales</taxon>
        <taxon>Cystobacterineae</taxon>
        <taxon>Myxococcaceae</taxon>
        <taxon>Myxococcus</taxon>
    </lineage>
</organism>
<name>A0A511H8Y9_9BACT</name>
<evidence type="ECO:0000256" key="1">
    <source>
        <dbReference type="SAM" id="MobiDB-lite"/>
    </source>
</evidence>
<dbReference type="AlphaFoldDB" id="A0A511H8Y9"/>
<dbReference type="Proteomes" id="UP000321224">
    <property type="component" value="Unassembled WGS sequence"/>
</dbReference>
<evidence type="ECO:0000313" key="5">
    <source>
        <dbReference type="Proteomes" id="UP000198717"/>
    </source>
</evidence>
<feature type="region of interest" description="Disordered" evidence="1">
    <location>
        <begin position="25"/>
        <end position="56"/>
    </location>
</feature>
<gene>
    <name evidence="3" type="ORF">MVI01_17910</name>
    <name evidence="4" type="ORF">SAMN04488504_1011163</name>
</gene>
<dbReference type="InterPro" id="IPR036812">
    <property type="entry name" value="NAD(P)_OxRdtase_dom_sf"/>
</dbReference>
<dbReference type="Pfam" id="PF00248">
    <property type="entry name" value="Aldo_ket_red"/>
    <property type="match status" value="1"/>
</dbReference>
<proteinExistence type="predicted"/>
<feature type="domain" description="NADP-dependent oxidoreductase" evidence="2">
    <location>
        <begin position="72"/>
        <end position="316"/>
    </location>
</feature>
<dbReference type="Gene3D" id="3.20.20.100">
    <property type="entry name" value="NADP-dependent oxidoreductase domain"/>
    <property type="match status" value="1"/>
</dbReference>
<dbReference type="PANTHER" id="PTHR43312">
    <property type="entry name" value="D-THREO-ALDOSE 1-DEHYDROGENASE"/>
    <property type="match status" value="1"/>
</dbReference>
<dbReference type="InterPro" id="IPR023210">
    <property type="entry name" value="NADP_OxRdtase_dom"/>
</dbReference>
<keyword evidence="5" id="KW-1185">Reference proteome</keyword>
<comment type="caution">
    <text evidence="3">The sequence shown here is derived from an EMBL/GenBank/DDBJ whole genome shotgun (WGS) entry which is preliminary data.</text>
</comment>
<sequence length="327" mass="35754">MSSRAPSRRDVLTATLGGLLLPGVAASQPAKKAAPGPSAVKPPEKTAAPSRGRGDAMLTRPIPSTGEALPIIGLGTWQTFDAAPGERAPLAEVLRTFLDSGARLIDSSPMYGRAESVVGELLRKLDATKTPFLATKVWTTGKNEGIAQMRESIRRMGQGRMDLMQIHNLVDWRTHLPVLRDWKARGAIRYLGITHYARSAFDDLERIIREEKPDFVQLPYSVLERDAEKRLLPAAAAHGVAVLVMQPFSSGTLFERVRGRPLPGWAADIDCTSWAQVFLKFILGHPAVHCPLPATRKPSHAADNVRAGFGRMPDEKLRARIVKELEG</sequence>
<evidence type="ECO:0000313" key="6">
    <source>
        <dbReference type="Proteomes" id="UP000321224"/>
    </source>
</evidence>
<dbReference type="Proteomes" id="UP000198717">
    <property type="component" value="Unassembled WGS sequence"/>
</dbReference>
<dbReference type="SUPFAM" id="SSF51430">
    <property type="entry name" value="NAD(P)-linked oxidoreductase"/>
    <property type="match status" value="1"/>
</dbReference>
<reference evidence="3 6" key="2">
    <citation type="submission" date="2019-07" db="EMBL/GenBank/DDBJ databases">
        <title>Whole genome shotgun sequence of Myxococcus virescens NBRC 100334.</title>
        <authorList>
            <person name="Hosoyama A."/>
            <person name="Uohara A."/>
            <person name="Ohji S."/>
            <person name="Ichikawa N."/>
        </authorList>
    </citation>
    <scope>NUCLEOTIDE SEQUENCE [LARGE SCALE GENOMIC DNA]</scope>
    <source>
        <strain evidence="3 6">NBRC 100334</strain>
    </source>
</reference>
<protein>
    <submittedName>
        <fullName evidence="3">Aldo/keto reductase</fullName>
    </submittedName>
</protein>
<evidence type="ECO:0000259" key="2">
    <source>
        <dbReference type="Pfam" id="PF00248"/>
    </source>
</evidence>
<dbReference type="PROSITE" id="PS51318">
    <property type="entry name" value="TAT"/>
    <property type="match status" value="1"/>
</dbReference>
<dbReference type="InterPro" id="IPR006311">
    <property type="entry name" value="TAT_signal"/>
</dbReference>
<dbReference type="PANTHER" id="PTHR43312:SF1">
    <property type="entry name" value="NADP-DEPENDENT OXIDOREDUCTASE DOMAIN-CONTAINING PROTEIN"/>
    <property type="match status" value="1"/>
</dbReference>
<dbReference type="RefSeq" id="WP_090486582.1">
    <property type="nucleotide sequence ID" value="NZ_BJVY01000007.1"/>
</dbReference>
<dbReference type="EMBL" id="FNAJ01000001">
    <property type="protein sequence ID" value="SDD50347.1"/>
    <property type="molecule type" value="Genomic_DNA"/>
</dbReference>